<dbReference type="Proteomes" id="UP000199393">
    <property type="component" value="Chromosome I"/>
</dbReference>
<reference evidence="2" key="1">
    <citation type="submission" date="2016-06" db="EMBL/GenBank/DDBJ databases">
        <authorList>
            <person name="Varghese N."/>
        </authorList>
    </citation>
    <scope>NUCLEOTIDE SEQUENCE [LARGE SCALE GENOMIC DNA]</scope>
    <source>
        <strain evidence="2">DSM 45344</strain>
    </source>
</reference>
<gene>
    <name evidence="1" type="ORF">GA0070620_3478</name>
</gene>
<sequence>MALAKKDTIGGDLPPFFRPENHAADLALIFEPLSVREGVQGKFGLRDHVKTRVTTFRTQEALDKGEPSSVEVVEINATVMAKDLKELMEEAKKSGDSAPALIATLLHYQPKNGGNKSWVFRLPRDADYDKAAAYYEQREAKMQAALADVPSF</sequence>
<evidence type="ECO:0000313" key="1">
    <source>
        <dbReference type="EMBL" id="SBV27947.1"/>
    </source>
</evidence>
<dbReference type="RefSeq" id="WP_091592172.1">
    <property type="nucleotide sequence ID" value="NZ_JBHRWG010000004.1"/>
</dbReference>
<keyword evidence="2" id="KW-1185">Reference proteome</keyword>
<protein>
    <submittedName>
        <fullName evidence="1">Uncharacterized protein</fullName>
    </submittedName>
</protein>
<organism evidence="1 2">
    <name type="scientific">Micromonospora krabiensis</name>
    <dbReference type="NCBI Taxonomy" id="307121"/>
    <lineage>
        <taxon>Bacteria</taxon>
        <taxon>Bacillati</taxon>
        <taxon>Actinomycetota</taxon>
        <taxon>Actinomycetes</taxon>
        <taxon>Micromonosporales</taxon>
        <taxon>Micromonosporaceae</taxon>
        <taxon>Micromonospora</taxon>
    </lineage>
</organism>
<proteinExistence type="predicted"/>
<dbReference type="EMBL" id="LT598496">
    <property type="protein sequence ID" value="SBV27947.1"/>
    <property type="molecule type" value="Genomic_DNA"/>
</dbReference>
<accession>A0A1C3N5U2</accession>
<dbReference type="PATRIC" id="fig|307121.4.peg.3549"/>
<name>A0A1C3N5U2_9ACTN</name>
<evidence type="ECO:0000313" key="2">
    <source>
        <dbReference type="Proteomes" id="UP000199393"/>
    </source>
</evidence>
<dbReference type="STRING" id="307121.GA0070620_3478"/>
<dbReference type="AlphaFoldDB" id="A0A1C3N5U2"/>